<feature type="compositionally biased region" description="Polar residues" evidence="1">
    <location>
        <begin position="190"/>
        <end position="203"/>
    </location>
</feature>
<proteinExistence type="predicted"/>
<organism evidence="2 3">
    <name type="scientific">Amorphotheca resinae ATCC 22711</name>
    <dbReference type="NCBI Taxonomy" id="857342"/>
    <lineage>
        <taxon>Eukaryota</taxon>
        <taxon>Fungi</taxon>
        <taxon>Dikarya</taxon>
        <taxon>Ascomycota</taxon>
        <taxon>Pezizomycotina</taxon>
        <taxon>Leotiomycetes</taxon>
        <taxon>Helotiales</taxon>
        <taxon>Amorphothecaceae</taxon>
        <taxon>Amorphotheca</taxon>
    </lineage>
</organism>
<dbReference type="InParanoid" id="A0A2T3B744"/>
<reference evidence="2 3" key="1">
    <citation type="journal article" date="2018" name="New Phytol.">
        <title>Comparative genomics and transcriptomics depict ericoid mycorrhizal fungi as versatile saprotrophs and plant mutualists.</title>
        <authorList>
            <person name="Martino E."/>
            <person name="Morin E."/>
            <person name="Grelet G.A."/>
            <person name="Kuo A."/>
            <person name="Kohler A."/>
            <person name="Daghino S."/>
            <person name="Barry K.W."/>
            <person name="Cichocki N."/>
            <person name="Clum A."/>
            <person name="Dockter R.B."/>
            <person name="Hainaut M."/>
            <person name="Kuo R.C."/>
            <person name="LaButti K."/>
            <person name="Lindahl B.D."/>
            <person name="Lindquist E.A."/>
            <person name="Lipzen A."/>
            <person name="Khouja H.R."/>
            <person name="Magnuson J."/>
            <person name="Murat C."/>
            <person name="Ohm R.A."/>
            <person name="Singer S.W."/>
            <person name="Spatafora J.W."/>
            <person name="Wang M."/>
            <person name="Veneault-Fourrey C."/>
            <person name="Henrissat B."/>
            <person name="Grigoriev I.V."/>
            <person name="Martin F.M."/>
            <person name="Perotto S."/>
        </authorList>
    </citation>
    <scope>NUCLEOTIDE SEQUENCE [LARGE SCALE GENOMIC DNA]</scope>
    <source>
        <strain evidence="2 3">ATCC 22711</strain>
    </source>
</reference>
<dbReference type="RefSeq" id="XP_024722717.1">
    <property type="nucleotide sequence ID" value="XM_024862541.1"/>
</dbReference>
<evidence type="ECO:0000313" key="3">
    <source>
        <dbReference type="Proteomes" id="UP000241818"/>
    </source>
</evidence>
<dbReference type="PANTHER" id="PTHR34883">
    <property type="entry name" value="SERINE-RICH PROTEIN, PUTATIVE-RELATED-RELATED"/>
    <property type="match status" value="1"/>
</dbReference>
<dbReference type="SUPFAM" id="SSF49503">
    <property type="entry name" value="Cupredoxins"/>
    <property type="match status" value="1"/>
</dbReference>
<accession>A0A2T3B744</accession>
<feature type="region of interest" description="Disordered" evidence="1">
    <location>
        <begin position="180"/>
        <end position="203"/>
    </location>
</feature>
<dbReference type="Proteomes" id="UP000241818">
    <property type="component" value="Unassembled WGS sequence"/>
</dbReference>
<gene>
    <name evidence="2" type="ORF">M430DRAFT_137934</name>
</gene>
<dbReference type="STRING" id="857342.A0A2T3B744"/>
<dbReference type="OrthoDB" id="2331100at2759"/>
<dbReference type="GeneID" id="36570622"/>
<sequence>MEDGATKTIRVTKTNTPATVTPSALAHKKAEETATGTNAVVYTYAHGTGTGTGTAHGSQPTHHVKVGRDGKIAYEPPFVMASAGDIVRFTFFPRNHSVTSCSRDDPCVKDGVFDSGFKATFIQNSTAFLDFPVSDDKKPMFFYSKTKGECKQGMVFAINPKNESDFKSFQDKAKNFDENEARKKHHHHNWNGTHSAEWNRTHNGTDGMNRMNWTHSLEWNRTHNGTNGTNITAWTIHIAPPPAATPIKLPRYY</sequence>
<dbReference type="InterPro" id="IPR052953">
    <property type="entry name" value="Ser-rich/MCO-related"/>
</dbReference>
<dbReference type="EMBL" id="KZ679009">
    <property type="protein sequence ID" value="PSS22562.1"/>
    <property type="molecule type" value="Genomic_DNA"/>
</dbReference>
<evidence type="ECO:0008006" key="4">
    <source>
        <dbReference type="Google" id="ProtNLM"/>
    </source>
</evidence>
<evidence type="ECO:0000313" key="2">
    <source>
        <dbReference type="EMBL" id="PSS22562.1"/>
    </source>
</evidence>
<evidence type="ECO:0000256" key="1">
    <source>
        <dbReference type="SAM" id="MobiDB-lite"/>
    </source>
</evidence>
<protein>
    <recommendedName>
        <fullName evidence="4">Phytocyanin domain-containing protein</fullName>
    </recommendedName>
</protein>
<dbReference type="Gene3D" id="2.60.40.420">
    <property type="entry name" value="Cupredoxins - blue copper proteins"/>
    <property type="match status" value="1"/>
</dbReference>
<dbReference type="InterPro" id="IPR008972">
    <property type="entry name" value="Cupredoxin"/>
</dbReference>
<dbReference type="PANTHER" id="PTHR34883:SF16">
    <property type="entry name" value="RICH PROTEIN, PUTATIVE-RELATED"/>
    <property type="match status" value="1"/>
</dbReference>
<name>A0A2T3B744_AMORE</name>
<keyword evidence="3" id="KW-1185">Reference proteome</keyword>
<dbReference type="AlphaFoldDB" id="A0A2T3B744"/>